<dbReference type="AlphaFoldDB" id="A0A2K8U3L0"/>
<evidence type="ECO:0000313" key="10">
    <source>
        <dbReference type="EMBL" id="AUB80172.1"/>
    </source>
</evidence>
<evidence type="ECO:0000256" key="6">
    <source>
        <dbReference type="ARBA" id="ARBA00023136"/>
    </source>
</evidence>
<dbReference type="Proteomes" id="UP000232638">
    <property type="component" value="Chromosome"/>
</dbReference>
<proteinExistence type="inferred from homology"/>
<feature type="domain" description="LssY-like C-terminal" evidence="9">
    <location>
        <begin position="498"/>
        <end position="611"/>
    </location>
</feature>
<dbReference type="GO" id="GO:0005886">
    <property type="term" value="C:plasma membrane"/>
    <property type="evidence" value="ECO:0007669"/>
    <property type="project" value="UniProtKB-SubCell"/>
</dbReference>
<reference evidence="10 11" key="1">
    <citation type="submission" date="2017-03" db="EMBL/GenBank/DDBJ databases">
        <title>Complete genome sequence of Candidatus 'Thiodictyon syntrophicum' sp. nov. strain Cad16T, a photolithoautotroph purple sulfur bacterium isolated from an alpine meromictic lake.</title>
        <authorList>
            <person name="Luedin S.M."/>
            <person name="Pothier J.F."/>
            <person name="Danza F."/>
            <person name="Storelli N."/>
            <person name="Wittwer M."/>
            <person name="Tonolla M."/>
        </authorList>
    </citation>
    <scope>NUCLEOTIDE SEQUENCE [LARGE SCALE GENOMIC DNA]</scope>
    <source>
        <strain evidence="10 11">Cad16T</strain>
    </source>
</reference>
<comment type="subcellular location">
    <subcellularLocation>
        <location evidence="1">Cell membrane</location>
        <topology evidence="1">Multi-pass membrane protein</topology>
    </subcellularLocation>
</comment>
<evidence type="ECO:0000256" key="3">
    <source>
        <dbReference type="ARBA" id="ARBA00022475"/>
    </source>
</evidence>
<evidence type="ECO:0000256" key="1">
    <source>
        <dbReference type="ARBA" id="ARBA00004651"/>
    </source>
</evidence>
<feature type="transmembrane region" description="Helical" evidence="7">
    <location>
        <begin position="420"/>
        <end position="438"/>
    </location>
</feature>
<feature type="transmembrane region" description="Helical" evidence="7">
    <location>
        <begin position="368"/>
        <end position="387"/>
    </location>
</feature>
<feature type="transmembrane region" description="Helical" evidence="7">
    <location>
        <begin position="292"/>
        <end position="315"/>
    </location>
</feature>
<feature type="domain" description="VTT" evidence="8">
    <location>
        <begin position="39"/>
        <end position="162"/>
    </location>
</feature>
<keyword evidence="6 7" id="KW-0472">Membrane</keyword>
<feature type="transmembrane region" description="Helical" evidence="7">
    <location>
        <begin position="148"/>
        <end position="169"/>
    </location>
</feature>
<keyword evidence="4 7" id="KW-0812">Transmembrane</keyword>
<dbReference type="InterPro" id="IPR032816">
    <property type="entry name" value="VTT_dom"/>
</dbReference>
<dbReference type="OrthoDB" id="9780918at2"/>
<comment type="similarity">
    <text evidence="2">Belongs to the DedA family.</text>
</comment>
<keyword evidence="11" id="KW-1185">Reference proteome</keyword>
<feature type="transmembrane region" description="Helical" evidence="7">
    <location>
        <begin position="327"/>
        <end position="348"/>
    </location>
</feature>
<protein>
    <submittedName>
        <fullName evidence="10">Membrane-associated protein</fullName>
    </submittedName>
</protein>
<feature type="transmembrane region" description="Helical" evidence="7">
    <location>
        <begin position="394"/>
        <end position="414"/>
    </location>
</feature>
<feature type="transmembrane region" description="Helical" evidence="7">
    <location>
        <begin position="58"/>
        <end position="80"/>
    </location>
</feature>
<dbReference type="Pfam" id="PF09335">
    <property type="entry name" value="VTT_dom"/>
    <property type="match status" value="1"/>
</dbReference>
<feature type="transmembrane region" description="Helical" evidence="7">
    <location>
        <begin position="245"/>
        <end position="266"/>
    </location>
</feature>
<gene>
    <name evidence="10" type="ORF">THSYN_03815</name>
</gene>
<keyword evidence="5 7" id="KW-1133">Transmembrane helix</keyword>
<evidence type="ECO:0000313" key="11">
    <source>
        <dbReference type="Proteomes" id="UP000232638"/>
    </source>
</evidence>
<dbReference type="PANTHER" id="PTHR30353:SF15">
    <property type="entry name" value="INNER MEMBRANE PROTEIN YABI"/>
    <property type="match status" value="1"/>
</dbReference>
<dbReference type="CDD" id="cd03392">
    <property type="entry name" value="PAP2_like_2"/>
    <property type="match status" value="1"/>
</dbReference>
<evidence type="ECO:0000259" key="8">
    <source>
        <dbReference type="Pfam" id="PF09335"/>
    </source>
</evidence>
<feature type="transmembrane region" description="Helical" evidence="7">
    <location>
        <begin position="20"/>
        <end position="46"/>
    </location>
</feature>
<dbReference type="EMBL" id="CP020370">
    <property type="protein sequence ID" value="AUB80172.1"/>
    <property type="molecule type" value="Genomic_DNA"/>
</dbReference>
<dbReference type="RefSeq" id="WP_100917977.1">
    <property type="nucleotide sequence ID" value="NZ_CP020370.1"/>
</dbReference>
<dbReference type="PANTHER" id="PTHR30353">
    <property type="entry name" value="INNER MEMBRANE PROTEIN DEDA-RELATED"/>
    <property type="match status" value="1"/>
</dbReference>
<dbReference type="SUPFAM" id="SSF48317">
    <property type="entry name" value="Acid phosphatase/Vanadium-dependent haloperoxidase"/>
    <property type="match status" value="1"/>
</dbReference>
<dbReference type="InterPro" id="IPR032818">
    <property type="entry name" value="DedA-like"/>
</dbReference>
<sequence length="666" mass="71598">MDALFDQVLAWVSGHPGWAYAAIFAVAMGESTAIIGLIVPGVVLLLGTGALITTGAIAFWPAFAAAVIGAVVGDGLSYGLGRHYKLRLRGIWPFCRYPESLDQGIAFFARHGTWSVVIGRFAGPSRAFTPLVAGMLDMSPRRFFTADIASAMAQILTYFIPGMVLGASLKLAAEAAVRLAILGLLLAGTLWFIFWAAHRVYRLLAPHAGHWLQRLLRWADLHPGLGGLALALADPTHPDARALTGLAFLLLLGTLLLGAVTGLTLFGPRELALNLAALDLGQSLHTPLGNRLMIALAAFGAPIVVLPMVLLVYAWLRWRGDEHRGHYWLATAAFPLAATLVLGALLAVPRPDLGLHLALPWSFPSGPVVLATSVYGFLAIAIARGLAAPLRWVPYALATTLITAVAGARVYLGAEWLTSVINSIALGLVWVAALGLAFRRHSRLALRPGALAAVAAIGLAAGLSLHDAVTGDRDRERLTPAPRIATLEHRAWQGAAWARLPRHREDLSQRHRHPLTIQYAGDPALLTEALAGSGWQPAPLLDWGSALRLLSPSLPLAEIPVIPQVHDGRHEALILARPTGADHREVLRLWPTRWRLTDGAPLWVGNVTRQHRGLLLNLIVVPTTDTHDFRLPAEFERELPGLRLRAASGDGPLRIEEEPARAPPEP</sequence>
<keyword evidence="3" id="KW-1003">Cell membrane</keyword>
<dbReference type="InterPro" id="IPR025902">
    <property type="entry name" value="LssY-like-C_dom"/>
</dbReference>
<name>A0A2K8U3L0_9GAMM</name>
<dbReference type="KEGG" id="tsy:THSYN_03815"/>
<feature type="transmembrane region" description="Helical" evidence="7">
    <location>
        <begin position="176"/>
        <end position="195"/>
    </location>
</feature>
<evidence type="ECO:0000256" key="7">
    <source>
        <dbReference type="SAM" id="Phobius"/>
    </source>
</evidence>
<dbReference type="InterPro" id="IPR036938">
    <property type="entry name" value="PAP2/HPO_sf"/>
</dbReference>
<dbReference type="Gene3D" id="1.20.144.10">
    <property type="entry name" value="Phosphatidic acid phosphatase type 2/haloperoxidase"/>
    <property type="match status" value="1"/>
</dbReference>
<evidence type="ECO:0000256" key="2">
    <source>
        <dbReference type="ARBA" id="ARBA00010792"/>
    </source>
</evidence>
<organism evidence="10 11">
    <name type="scientific">Candidatus Thiodictyon syntrophicum</name>
    <dbReference type="NCBI Taxonomy" id="1166950"/>
    <lineage>
        <taxon>Bacteria</taxon>
        <taxon>Pseudomonadati</taxon>
        <taxon>Pseudomonadota</taxon>
        <taxon>Gammaproteobacteria</taxon>
        <taxon>Chromatiales</taxon>
        <taxon>Chromatiaceae</taxon>
        <taxon>Thiodictyon</taxon>
    </lineage>
</organism>
<evidence type="ECO:0000256" key="4">
    <source>
        <dbReference type="ARBA" id="ARBA00022692"/>
    </source>
</evidence>
<evidence type="ECO:0000256" key="5">
    <source>
        <dbReference type="ARBA" id="ARBA00022989"/>
    </source>
</evidence>
<dbReference type="Pfam" id="PF14067">
    <property type="entry name" value="LssY_C"/>
    <property type="match status" value="1"/>
</dbReference>
<evidence type="ECO:0000259" key="9">
    <source>
        <dbReference type="Pfam" id="PF14067"/>
    </source>
</evidence>
<feature type="transmembrane region" description="Helical" evidence="7">
    <location>
        <begin position="450"/>
        <end position="469"/>
    </location>
</feature>
<accession>A0A2K8U3L0</accession>